<evidence type="ECO:0000256" key="1">
    <source>
        <dbReference type="ARBA" id="ARBA00004141"/>
    </source>
</evidence>
<feature type="transmembrane region" description="Helical" evidence="6">
    <location>
        <begin position="155"/>
        <end position="176"/>
    </location>
</feature>
<gene>
    <name evidence="8" type="ORF">MANT1106_LOCUS11674</name>
</gene>
<evidence type="ECO:0000256" key="7">
    <source>
        <dbReference type="SAM" id="MobiDB-lite"/>
    </source>
</evidence>
<dbReference type="EMBL" id="HBFC01019549">
    <property type="protein sequence ID" value="CAD8708991.1"/>
    <property type="molecule type" value="Transcribed_RNA"/>
</dbReference>
<dbReference type="GO" id="GO:0016020">
    <property type="term" value="C:membrane"/>
    <property type="evidence" value="ECO:0007669"/>
    <property type="project" value="UniProtKB-SubCell"/>
</dbReference>
<dbReference type="AlphaFoldDB" id="A0A7S0SLB4"/>
<keyword evidence="5 6" id="KW-0472">Membrane</keyword>
<evidence type="ECO:0000256" key="4">
    <source>
        <dbReference type="ARBA" id="ARBA00022989"/>
    </source>
</evidence>
<evidence type="ECO:0000256" key="6">
    <source>
        <dbReference type="RuleBase" id="RU363053"/>
    </source>
</evidence>
<dbReference type="PANTHER" id="PTHR11266">
    <property type="entry name" value="PEROXISOMAL MEMBRANE PROTEIN 2, PXMP2 MPV17"/>
    <property type="match status" value="1"/>
</dbReference>
<feature type="compositionally biased region" description="Gly residues" evidence="7">
    <location>
        <begin position="287"/>
        <end position="298"/>
    </location>
</feature>
<dbReference type="Pfam" id="PF04117">
    <property type="entry name" value="Mpv17_PMP22"/>
    <property type="match status" value="1"/>
</dbReference>
<keyword evidence="3 6" id="KW-0812">Transmembrane</keyword>
<evidence type="ECO:0000256" key="2">
    <source>
        <dbReference type="ARBA" id="ARBA00006824"/>
    </source>
</evidence>
<evidence type="ECO:0000313" key="8">
    <source>
        <dbReference type="EMBL" id="CAD8708991.1"/>
    </source>
</evidence>
<comment type="subcellular location">
    <subcellularLocation>
        <location evidence="1">Membrane</location>
        <topology evidence="1">Multi-pass membrane protein</topology>
    </subcellularLocation>
</comment>
<feature type="transmembrane region" description="Helical" evidence="6">
    <location>
        <begin position="196"/>
        <end position="215"/>
    </location>
</feature>
<evidence type="ECO:0000256" key="3">
    <source>
        <dbReference type="ARBA" id="ARBA00022692"/>
    </source>
</evidence>
<organism evidence="8">
    <name type="scientific">Mantoniella antarctica</name>
    <dbReference type="NCBI Taxonomy" id="81844"/>
    <lineage>
        <taxon>Eukaryota</taxon>
        <taxon>Viridiplantae</taxon>
        <taxon>Chlorophyta</taxon>
        <taxon>Mamiellophyceae</taxon>
        <taxon>Mamiellales</taxon>
        <taxon>Mamiellaceae</taxon>
        <taxon>Mantoniella</taxon>
    </lineage>
</organism>
<proteinExistence type="inferred from homology"/>
<dbReference type="GO" id="GO:0005737">
    <property type="term" value="C:cytoplasm"/>
    <property type="evidence" value="ECO:0007669"/>
    <property type="project" value="TreeGrafter"/>
</dbReference>
<evidence type="ECO:0008006" key="9">
    <source>
        <dbReference type="Google" id="ProtNLM"/>
    </source>
</evidence>
<reference evidence="8" key="1">
    <citation type="submission" date="2021-01" db="EMBL/GenBank/DDBJ databases">
        <authorList>
            <person name="Corre E."/>
            <person name="Pelletier E."/>
            <person name="Niang G."/>
            <person name="Scheremetjew M."/>
            <person name="Finn R."/>
            <person name="Kale V."/>
            <person name="Holt S."/>
            <person name="Cochrane G."/>
            <person name="Meng A."/>
            <person name="Brown T."/>
            <person name="Cohen L."/>
        </authorList>
    </citation>
    <scope>NUCLEOTIDE SEQUENCE</scope>
    <source>
        <strain evidence="8">SL-175</strain>
    </source>
</reference>
<name>A0A7S0SLB4_9CHLO</name>
<accession>A0A7S0SLB4</accession>
<feature type="region of interest" description="Disordered" evidence="7">
    <location>
        <begin position="279"/>
        <end position="298"/>
    </location>
</feature>
<protein>
    <recommendedName>
        <fullName evidence="9">Peroxisomal membrane protein MPV17</fullName>
    </recommendedName>
</protein>
<keyword evidence="4 6" id="KW-1133">Transmembrane helix</keyword>
<dbReference type="PANTHER" id="PTHR11266:SF116">
    <property type="entry name" value="MPV17-LIKE PROTEIN"/>
    <property type="match status" value="1"/>
</dbReference>
<comment type="similarity">
    <text evidence="2 6">Belongs to the peroxisomal membrane protein PXMP2/4 family.</text>
</comment>
<sequence>MGTYCASILAQLRRISHQTPPILRASITSGTIMACGDGLCQIWNPVDQHKNNPSENIAAAAAAAAAAAGQEVSLSKSHVVAVLPKLGSSVCEDAGRISATRARVTQGWRDLDWHRTLNFAIVGSLLHGPFFYHALGVMETLVGPGVCARAAAKKVMLGHVVLFPTYTVLFNFTMSTLEGKGVAGAMKKLEDTWWDVMYMGTCFWPFVNMSTFMFFSPAYRLLSLNVWGLAWNAYMSFQNAGSNDSATAGVLGVDGGGSQGGMASTGGVEHTRGGARLNLTEASSLGTGSGGGSDGSDR</sequence>
<evidence type="ECO:0000256" key="5">
    <source>
        <dbReference type="ARBA" id="ARBA00023136"/>
    </source>
</evidence>
<dbReference type="InterPro" id="IPR007248">
    <property type="entry name" value="Mpv17_PMP22"/>
</dbReference>